<reference evidence="4" key="2">
    <citation type="journal article" date="2024" name="Antonie Van Leeuwenhoek">
        <title>Roseihalotalea indica gen. nov., sp. nov., a halophilic Bacteroidetes from mesopelagic Southwest Indian Ocean with higher carbohydrate metabolic potential.</title>
        <authorList>
            <person name="Chen B."/>
            <person name="Zhang M."/>
            <person name="Lin D."/>
            <person name="Ye J."/>
            <person name="Tang K."/>
        </authorList>
    </citation>
    <scope>NUCLEOTIDE SEQUENCE</scope>
    <source>
        <strain evidence="4">TK19036</strain>
    </source>
</reference>
<keyword evidence="2" id="KW-0378">Hydrolase</keyword>
<dbReference type="InterPro" id="IPR029069">
    <property type="entry name" value="HotDog_dom_sf"/>
</dbReference>
<dbReference type="AlphaFoldDB" id="A0AA49GUB1"/>
<dbReference type="Gene3D" id="3.10.129.10">
    <property type="entry name" value="Hotdog Thioesterase"/>
    <property type="match status" value="1"/>
</dbReference>
<evidence type="ECO:0000256" key="2">
    <source>
        <dbReference type="ARBA" id="ARBA00022801"/>
    </source>
</evidence>
<organism evidence="4">
    <name type="scientific">Roseihalotalea indica</name>
    <dbReference type="NCBI Taxonomy" id="2867963"/>
    <lineage>
        <taxon>Bacteria</taxon>
        <taxon>Pseudomonadati</taxon>
        <taxon>Bacteroidota</taxon>
        <taxon>Cytophagia</taxon>
        <taxon>Cytophagales</taxon>
        <taxon>Catalimonadaceae</taxon>
        <taxon>Roseihalotalea</taxon>
    </lineage>
</organism>
<evidence type="ECO:0000313" key="4">
    <source>
        <dbReference type="EMBL" id="WKN39690.1"/>
    </source>
</evidence>
<name>A0AA49GUB1_9BACT</name>
<dbReference type="SUPFAM" id="SSF54637">
    <property type="entry name" value="Thioesterase/thiol ester dehydrase-isomerase"/>
    <property type="match status" value="1"/>
</dbReference>
<dbReference type="InterPro" id="IPR039298">
    <property type="entry name" value="ACOT13"/>
</dbReference>
<reference evidence="4" key="1">
    <citation type="journal article" date="2023" name="Comput. Struct. Biotechnol. J.">
        <title>Discovery of a novel marine Bacteroidetes with a rich repertoire of carbohydrate-active enzymes.</title>
        <authorList>
            <person name="Chen B."/>
            <person name="Liu G."/>
            <person name="Chen Q."/>
            <person name="Wang H."/>
            <person name="Liu L."/>
            <person name="Tang K."/>
        </authorList>
    </citation>
    <scope>NUCLEOTIDE SEQUENCE</scope>
    <source>
        <strain evidence="4">TK19036</strain>
    </source>
</reference>
<dbReference type="CDD" id="cd03443">
    <property type="entry name" value="PaaI_thioesterase"/>
    <property type="match status" value="1"/>
</dbReference>
<evidence type="ECO:0000256" key="1">
    <source>
        <dbReference type="ARBA" id="ARBA00008324"/>
    </source>
</evidence>
<dbReference type="InterPro" id="IPR003736">
    <property type="entry name" value="PAAI_dom"/>
</dbReference>
<dbReference type="InterPro" id="IPR006683">
    <property type="entry name" value="Thioestr_dom"/>
</dbReference>
<dbReference type="GO" id="GO:0047617">
    <property type="term" value="F:fatty acyl-CoA hydrolase activity"/>
    <property type="evidence" value="ECO:0007669"/>
    <property type="project" value="InterPro"/>
</dbReference>
<proteinExistence type="inferred from homology"/>
<dbReference type="PANTHER" id="PTHR21660:SF1">
    <property type="entry name" value="ACYL-COENZYME A THIOESTERASE 13"/>
    <property type="match status" value="1"/>
</dbReference>
<protein>
    <submittedName>
        <fullName evidence="4">PaaI family thioesterase</fullName>
    </submittedName>
</protein>
<feature type="domain" description="Thioesterase" evidence="3">
    <location>
        <begin position="53"/>
        <end position="126"/>
    </location>
</feature>
<sequence length="144" mass="16161">MDQLAWMKSMEGKPFSTSPSPFMHWLKPVIVKAEKGSLTFRYTVRKDMTNPIGILHGGVTAAIIDDLMGATLFSLNETEFFTTINNVIDYFASARPGDEIIAETQIIKKGKTIANMQCEVWLADKSKMIARGYSNLMKLEPRNP</sequence>
<dbReference type="PANTHER" id="PTHR21660">
    <property type="entry name" value="THIOESTERASE SUPERFAMILY MEMBER-RELATED"/>
    <property type="match status" value="1"/>
</dbReference>
<accession>A0AA49GUB1</accession>
<dbReference type="NCBIfam" id="TIGR00369">
    <property type="entry name" value="unchar_dom_1"/>
    <property type="match status" value="1"/>
</dbReference>
<gene>
    <name evidence="4" type="ORF">K4G66_13415</name>
</gene>
<comment type="similarity">
    <text evidence="1">Belongs to the thioesterase PaaI family.</text>
</comment>
<dbReference type="EMBL" id="CP120682">
    <property type="protein sequence ID" value="WKN39690.1"/>
    <property type="molecule type" value="Genomic_DNA"/>
</dbReference>
<evidence type="ECO:0000259" key="3">
    <source>
        <dbReference type="Pfam" id="PF03061"/>
    </source>
</evidence>
<dbReference type="Pfam" id="PF03061">
    <property type="entry name" value="4HBT"/>
    <property type="match status" value="1"/>
</dbReference>